<proteinExistence type="predicted"/>
<dbReference type="InterPro" id="IPR016181">
    <property type="entry name" value="Acyl_CoA_acyltransferase"/>
</dbReference>
<evidence type="ECO:0000313" key="2">
    <source>
        <dbReference type="EMBL" id="KAF2894191.1"/>
    </source>
</evidence>
<gene>
    <name evidence="2" type="ORF">ILUMI_11981</name>
</gene>
<name>A0A8K0CZD2_IGNLU</name>
<dbReference type="OrthoDB" id="61870at2759"/>
<dbReference type="PANTHER" id="PTHR20958:SF6">
    <property type="entry name" value="GLYCINE N-ACYLTRANSFERASE-LIKE PROTEIN"/>
    <property type="match status" value="1"/>
</dbReference>
<dbReference type="PROSITE" id="PS51186">
    <property type="entry name" value="GNAT"/>
    <property type="match status" value="1"/>
</dbReference>
<dbReference type="InterPro" id="IPR053225">
    <property type="entry name" value="Acyl-CoA_N-acyltransferase"/>
</dbReference>
<keyword evidence="3" id="KW-1185">Reference proteome</keyword>
<dbReference type="InterPro" id="IPR041506">
    <property type="entry name" value="DUF5645"/>
</dbReference>
<dbReference type="Gene3D" id="3.40.630.30">
    <property type="match status" value="2"/>
</dbReference>
<feature type="domain" description="N-acetyltransferase" evidence="1">
    <location>
        <begin position="155"/>
        <end position="286"/>
    </location>
</feature>
<dbReference type="SUPFAM" id="SSF55729">
    <property type="entry name" value="Acyl-CoA N-acyltransferases (Nat)"/>
    <property type="match status" value="1"/>
</dbReference>
<dbReference type="AlphaFoldDB" id="A0A8K0CZD2"/>
<dbReference type="EMBL" id="VTPC01007245">
    <property type="protein sequence ID" value="KAF2894191.1"/>
    <property type="molecule type" value="Genomic_DNA"/>
</dbReference>
<dbReference type="Pfam" id="PF18713">
    <property type="entry name" value="DUF5645"/>
    <property type="match status" value="1"/>
</dbReference>
<dbReference type="Proteomes" id="UP000801492">
    <property type="component" value="Unassembled WGS sequence"/>
</dbReference>
<dbReference type="GO" id="GO:0016747">
    <property type="term" value="F:acyltransferase activity, transferring groups other than amino-acyl groups"/>
    <property type="evidence" value="ECO:0007669"/>
    <property type="project" value="InterPro"/>
</dbReference>
<dbReference type="InterPro" id="IPR013653">
    <property type="entry name" value="GCN5-like_dom"/>
</dbReference>
<reference evidence="2" key="1">
    <citation type="submission" date="2019-08" db="EMBL/GenBank/DDBJ databases">
        <title>The genome of the North American firefly Photinus pyralis.</title>
        <authorList>
            <consortium name="Photinus pyralis genome working group"/>
            <person name="Fallon T.R."/>
            <person name="Sander Lower S.E."/>
            <person name="Weng J.-K."/>
        </authorList>
    </citation>
    <scope>NUCLEOTIDE SEQUENCE</scope>
    <source>
        <strain evidence="2">TRF0915ILg1</strain>
        <tissue evidence="2">Whole body</tissue>
    </source>
</reference>
<sequence length="290" mass="33611">MSNDILQPIPDEDIPKLQEIYKKQLPRNTHIYNYLQSVIKWKKLRPDKNYITLLAPHGNWKNGTIVGIHKYNCYELFLSTLEEDWSILFEALIKTKLIEWNRSLLLYAVHMDHYSTVMKALKETKYRFYLSNVCDIWWMPHEKARNLEINCPPEVYVDKLNPTHAVLINSHWPHRYKDSHKYVATLIELNGGYGVFLKTDGTLVAWVLRNLIGLGALQTLDEHKRKGYGSLVTTVLAKEIAKEGLNPIGTVLQNNFGSQKMFGKLGFEILETVTFTENEEMRVNLCNGST</sequence>
<organism evidence="2 3">
    <name type="scientific">Ignelater luminosus</name>
    <name type="common">Cucubano</name>
    <name type="synonym">Pyrophorus luminosus</name>
    <dbReference type="NCBI Taxonomy" id="2038154"/>
    <lineage>
        <taxon>Eukaryota</taxon>
        <taxon>Metazoa</taxon>
        <taxon>Ecdysozoa</taxon>
        <taxon>Arthropoda</taxon>
        <taxon>Hexapoda</taxon>
        <taxon>Insecta</taxon>
        <taxon>Pterygota</taxon>
        <taxon>Neoptera</taxon>
        <taxon>Endopterygota</taxon>
        <taxon>Coleoptera</taxon>
        <taxon>Polyphaga</taxon>
        <taxon>Elateriformia</taxon>
        <taxon>Elateroidea</taxon>
        <taxon>Elateridae</taxon>
        <taxon>Agrypninae</taxon>
        <taxon>Pyrophorini</taxon>
        <taxon>Ignelater</taxon>
    </lineage>
</organism>
<comment type="caution">
    <text evidence="2">The sequence shown here is derived from an EMBL/GenBank/DDBJ whole genome shotgun (WGS) entry which is preliminary data.</text>
</comment>
<dbReference type="Pfam" id="PF08445">
    <property type="entry name" value="FR47"/>
    <property type="match status" value="1"/>
</dbReference>
<dbReference type="PANTHER" id="PTHR20958">
    <property type="entry name" value="GLYCINE N-ACYLTRANSFERASE-LIKE PROTEIN"/>
    <property type="match status" value="1"/>
</dbReference>
<evidence type="ECO:0000259" key="1">
    <source>
        <dbReference type="PROSITE" id="PS51186"/>
    </source>
</evidence>
<accession>A0A8K0CZD2</accession>
<protein>
    <recommendedName>
        <fullName evidence="1">N-acetyltransferase domain-containing protein</fullName>
    </recommendedName>
</protein>
<dbReference type="InterPro" id="IPR000182">
    <property type="entry name" value="GNAT_dom"/>
</dbReference>
<evidence type="ECO:0000313" key="3">
    <source>
        <dbReference type="Proteomes" id="UP000801492"/>
    </source>
</evidence>